<dbReference type="EMBL" id="JYDP01000019">
    <property type="protein sequence ID" value="KRZ15191.1"/>
    <property type="molecule type" value="Genomic_DNA"/>
</dbReference>
<evidence type="ECO:0000313" key="2">
    <source>
        <dbReference type="EMBL" id="KRZ15191.1"/>
    </source>
</evidence>
<gene>
    <name evidence="2" type="ORF">T11_7905</name>
</gene>
<feature type="region of interest" description="Disordered" evidence="1">
    <location>
        <begin position="236"/>
        <end position="263"/>
    </location>
</feature>
<dbReference type="OrthoDB" id="5915190at2759"/>
<dbReference type="Proteomes" id="UP000055024">
    <property type="component" value="Unassembled WGS sequence"/>
</dbReference>
<proteinExistence type="predicted"/>
<keyword evidence="3" id="KW-1185">Reference proteome</keyword>
<name>A0A0V1HYA9_9BILA</name>
<organism evidence="2 3">
    <name type="scientific">Trichinella zimbabwensis</name>
    <dbReference type="NCBI Taxonomy" id="268475"/>
    <lineage>
        <taxon>Eukaryota</taxon>
        <taxon>Metazoa</taxon>
        <taxon>Ecdysozoa</taxon>
        <taxon>Nematoda</taxon>
        <taxon>Enoplea</taxon>
        <taxon>Dorylaimia</taxon>
        <taxon>Trichinellida</taxon>
        <taxon>Trichinellidae</taxon>
        <taxon>Trichinella</taxon>
    </lineage>
</organism>
<protein>
    <submittedName>
        <fullName evidence="2">Uncharacterized protein</fullName>
    </submittedName>
</protein>
<comment type="caution">
    <text evidence="2">The sequence shown here is derived from an EMBL/GenBank/DDBJ whole genome shotgun (WGS) entry which is preliminary data.</text>
</comment>
<evidence type="ECO:0000256" key="1">
    <source>
        <dbReference type="SAM" id="MobiDB-lite"/>
    </source>
</evidence>
<reference evidence="2 3" key="1">
    <citation type="submission" date="2015-01" db="EMBL/GenBank/DDBJ databases">
        <title>Evolution of Trichinella species and genotypes.</title>
        <authorList>
            <person name="Korhonen P.K."/>
            <person name="Edoardo P."/>
            <person name="Giuseppe L.R."/>
            <person name="Gasser R.B."/>
        </authorList>
    </citation>
    <scope>NUCLEOTIDE SEQUENCE [LARGE SCALE GENOMIC DNA]</scope>
    <source>
        <strain evidence="2">ISS1029</strain>
    </source>
</reference>
<evidence type="ECO:0000313" key="3">
    <source>
        <dbReference type="Proteomes" id="UP000055024"/>
    </source>
</evidence>
<dbReference type="AlphaFoldDB" id="A0A0V1HYA9"/>
<sequence>MFNTTGNGIDSCKKTVIAEQINFAESVKQNKLRLNASVWTLTPSFDKQDLDKMLDRLDDEVIDEVDASTNAKRKWYILRRRLFKPETSDFITNRMANQCLYSNLAPIEAEIEVLTGMLIKMGIISMSLYRIVEALLRFLYFNDNDNVIMDRNHPNYVRFYKVRPLLENIHQICLEGIPGELQSPDVEKNRFVHDFWLCDGMAPKVENPIGFFGANVVLTTERQNLLSCNHPIQQTSRLPEKKRGWPQAGLTAEEKVGPSKPIR</sequence>
<accession>A0A0V1HYA9</accession>